<gene>
    <name evidence="4" type="ORF">LCGC14_3029570</name>
</gene>
<dbReference type="GO" id="GO:0006298">
    <property type="term" value="P:mismatch repair"/>
    <property type="evidence" value="ECO:0007669"/>
    <property type="project" value="TreeGrafter"/>
</dbReference>
<comment type="caution">
    <text evidence="4">The sequence shown here is derived from an EMBL/GenBank/DDBJ whole genome shotgun (WGS) entry which is preliminary data.</text>
</comment>
<name>A0A0F8WT94_9ZZZZ</name>
<dbReference type="PRINTS" id="PR00505">
    <property type="entry name" value="D12N6MTFRASE"/>
</dbReference>
<accession>A0A0F8WT94</accession>
<evidence type="ECO:0000256" key="2">
    <source>
        <dbReference type="ARBA" id="ARBA00022679"/>
    </source>
</evidence>
<keyword evidence="3" id="KW-0949">S-adenosyl-L-methionine</keyword>
<sequence>MQEISTVRRPVLRYHGGKWRLAPWIISHFPEHRVYVEPYCGVASVLMRKDRAPAEVINDLDEDVVNVFRVLRDPASASRLVDLLRLTPWSRVEFNESYSAAEDPVEQARRTVLRAFMAHGSTHRRAHRTGFRAKSWVQRQPAQTEWLKYPEEIGVFIDRLRGVTIECRPAIEVIAQQDSPETLFYVDPPYVLDSRTSVRWQCEADGWRAYAHNLSNEEHRELVDVLRGCTGMVVLSGY</sequence>
<evidence type="ECO:0000256" key="3">
    <source>
        <dbReference type="ARBA" id="ARBA00022691"/>
    </source>
</evidence>
<dbReference type="SUPFAM" id="SSF53335">
    <property type="entry name" value="S-adenosyl-L-methionine-dependent methyltransferases"/>
    <property type="match status" value="1"/>
</dbReference>
<dbReference type="PANTHER" id="PTHR30481">
    <property type="entry name" value="DNA ADENINE METHYLASE"/>
    <property type="match status" value="1"/>
</dbReference>
<dbReference type="GO" id="GO:0032259">
    <property type="term" value="P:methylation"/>
    <property type="evidence" value="ECO:0007669"/>
    <property type="project" value="UniProtKB-KW"/>
</dbReference>
<dbReference type="GO" id="GO:1904047">
    <property type="term" value="F:S-adenosyl-L-methionine binding"/>
    <property type="evidence" value="ECO:0007669"/>
    <property type="project" value="TreeGrafter"/>
</dbReference>
<dbReference type="InterPro" id="IPR029063">
    <property type="entry name" value="SAM-dependent_MTases_sf"/>
</dbReference>
<dbReference type="PIRSF" id="PIRSF000398">
    <property type="entry name" value="M_m6A_EcoRV"/>
    <property type="match status" value="1"/>
</dbReference>
<dbReference type="AlphaFoldDB" id="A0A0F8WT94"/>
<evidence type="ECO:0000313" key="4">
    <source>
        <dbReference type="EMBL" id="KKK59918.1"/>
    </source>
</evidence>
<dbReference type="InterPro" id="IPR012327">
    <property type="entry name" value="MeTrfase_D12"/>
</dbReference>
<dbReference type="PANTHER" id="PTHR30481:SF4">
    <property type="entry name" value="SITE-SPECIFIC DNA-METHYLTRANSFERASE (ADENINE-SPECIFIC)"/>
    <property type="match status" value="1"/>
</dbReference>
<dbReference type="GO" id="GO:0009307">
    <property type="term" value="P:DNA restriction-modification system"/>
    <property type="evidence" value="ECO:0007669"/>
    <property type="project" value="InterPro"/>
</dbReference>
<dbReference type="EMBL" id="LAZR01063225">
    <property type="protein sequence ID" value="KKK59918.1"/>
    <property type="molecule type" value="Genomic_DNA"/>
</dbReference>
<dbReference type="GO" id="GO:0009007">
    <property type="term" value="F:site-specific DNA-methyltransferase (adenine-specific) activity"/>
    <property type="evidence" value="ECO:0007669"/>
    <property type="project" value="UniProtKB-EC"/>
</dbReference>
<proteinExistence type="predicted"/>
<dbReference type="InterPro" id="IPR012263">
    <property type="entry name" value="M_m6A_EcoRV"/>
</dbReference>
<reference evidence="4" key="1">
    <citation type="journal article" date="2015" name="Nature">
        <title>Complex archaea that bridge the gap between prokaryotes and eukaryotes.</title>
        <authorList>
            <person name="Spang A."/>
            <person name="Saw J.H."/>
            <person name="Jorgensen S.L."/>
            <person name="Zaremba-Niedzwiedzka K."/>
            <person name="Martijn J."/>
            <person name="Lind A.E."/>
            <person name="van Eijk R."/>
            <person name="Schleper C."/>
            <person name="Guy L."/>
            <person name="Ettema T.J."/>
        </authorList>
    </citation>
    <scope>NUCLEOTIDE SEQUENCE</scope>
</reference>
<keyword evidence="2" id="KW-0808">Transferase</keyword>
<keyword evidence="1" id="KW-0489">Methyltransferase</keyword>
<organism evidence="4">
    <name type="scientific">marine sediment metagenome</name>
    <dbReference type="NCBI Taxonomy" id="412755"/>
    <lineage>
        <taxon>unclassified sequences</taxon>
        <taxon>metagenomes</taxon>
        <taxon>ecological metagenomes</taxon>
    </lineage>
</organism>
<dbReference type="Pfam" id="PF02086">
    <property type="entry name" value="MethyltransfD12"/>
    <property type="match status" value="1"/>
</dbReference>
<evidence type="ECO:0000256" key="1">
    <source>
        <dbReference type="ARBA" id="ARBA00022603"/>
    </source>
</evidence>
<feature type="non-terminal residue" evidence="4">
    <location>
        <position position="238"/>
    </location>
</feature>
<dbReference type="GO" id="GO:0043565">
    <property type="term" value="F:sequence-specific DNA binding"/>
    <property type="evidence" value="ECO:0007669"/>
    <property type="project" value="TreeGrafter"/>
</dbReference>
<protein>
    <submittedName>
        <fullName evidence="4">Uncharacterized protein</fullName>
    </submittedName>
</protein>
<dbReference type="Gene3D" id="3.40.50.150">
    <property type="entry name" value="Vaccinia Virus protein VP39"/>
    <property type="match status" value="2"/>
</dbReference>